<accession>A0A495ITL7</accession>
<protein>
    <submittedName>
        <fullName evidence="2">Helix-turn-helix protein</fullName>
    </submittedName>
</protein>
<dbReference type="Gene3D" id="1.10.260.40">
    <property type="entry name" value="lambda repressor-like DNA-binding domains"/>
    <property type="match status" value="1"/>
</dbReference>
<dbReference type="SUPFAM" id="SSF47413">
    <property type="entry name" value="lambda repressor-like DNA-binding domains"/>
    <property type="match status" value="1"/>
</dbReference>
<comment type="caution">
    <text evidence="2">The sequence shown here is derived from an EMBL/GenBank/DDBJ whole genome shotgun (WGS) entry which is preliminary data.</text>
</comment>
<organism evidence="2 3">
    <name type="scientific">Mucilaginibacter gracilis</name>
    <dbReference type="NCBI Taxonomy" id="423350"/>
    <lineage>
        <taxon>Bacteria</taxon>
        <taxon>Pseudomonadati</taxon>
        <taxon>Bacteroidota</taxon>
        <taxon>Sphingobacteriia</taxon>
        <taxon>Sphingobacteriales</taxon>
        <taxon>Sphingobacteriaceae</taxon>
        <taxon>Mucilaginibacter</taxon>
    </lineage>
</organism>
<dbReference type="InterPro" id="IPR010982">
    <property type="entry name" value="Lambda_DNA-bd_dom_sf"/>
</dbReference>
<dbReference type="SMART" id="SM00530">
    <property type="entry name" value="HTH_XRE"/>
    <property type="match status" value="1"/>
</dbReference>
<proteinExistence type="predicted"/>
<evidence type="ECO:0000259" key="1">
    <source>
        <dbReference type="PROSITE" id="PS50943"/>
    </source>
</evidence>
<gene>
    <name evidence="2" type="ORF">BDD43_0098</name>
</gene>
<feature type="domain" description="HTH cro/C1-type" evidence="1">
    <location>
        <begin position="41"/>
        <end position="96"/>
    </location>
</feature>
<evidence type="ECO:0000313" key="2">
    <source>
        <dbReference type="EMBL" id="RKR80010.1"/>
    </source>
</evidence>
<keyword evidence="3" id="KW-1185">Reference proteome</keyword>
<dbReference type="CDD" id="cd00093">
    <property type="entry name" value="HTH_XRE"/>
    <property type="match status" value="1"/>
</dbReference>
<reference evidence="2 3" key="1">
    <citation type="submission" date="2018-10" db="EMBL/GenBank/DDBJ databases">
        <title>Genomic Encyclopedia of Archaeal and Bacterial Type Strains, Phase II (KMG-II): from individual species to whole genera.</title>
        <authorList>
            <person name="Goeker M."/>
        </authorList>
    </citation>
    <scope>NUCLEOTIDE SEQUENCE [LARGE SCALE GENOMIC DNA]</scope>
    <source>
        <strain evidence="2 3">DSM 18602</strain>
    </source>
</reference>
<sequence>MFFSQFAHPITQIRLYIYPRTSMLYNMTTENVKQIHQGRNIKRFRELRGLKQDALAVMLGIPWTQKRISLLESKEEIDEDTIDQLAGVLNISNQAIKTFDENGIIALADPTHGEPRHFDPMKRLIELYEENKILYERLLASEQEKIALLKRMG</sequence>
<dbReference type="Pfam" id="PF01381">
    <property type="entry name" value="HTH_3"/>
    <property type="match status" value="1"/>
</dbReference>
<evidence type="ECO:0000313" key="3">
    <source>
        <dbReference type="Proteomes" id="UP000268007"/>
    </source>
</evidence>
<dbReference type="GO" id="GO:0003677">
    <property type="term" value="F:DNA binding"/>
    <property type="evidence" value="ECO:0007669"/>
    <property type="project" value="InterPro"/>
</dbReference>
<dbReference type="PROSITE" id="PS50943">
    <property type="entry name" value="HTH_CROC1"/>
    <property type="match status" value="1"/>
</dbReference>
<dbReference type="AlphaFoldDB" id="A0A495ITL7"/>
<name>A0A495ITL7_9SPHI</name>
<dbReference type="EMBL" id="RBKU01000001">
    <property type="protein sequence ID" value="RKR80010.1"/>
    <property type="molecule type" value="Genomic_DNA"/>
</dbReference>
<dbReference type="InterPro" id="IPR001387">
    <property type="entry name" value="Cro/C1-type_HTH"/>
</dbReference>
<dbReference type="Proteomes" id="UP000268007">
    <property type="component" value="Unassembled WGS sequence"/>
</dbReference>